<dbReference type="InterPro" id="IPR002372">
    <property type="entry name" value="PQQ_rpt_dom"/>
</dbReference>
<comment type="caution">
    <text evidence="3">The sequence shown here is derived from an EMBL/GenBank/DDBJ whole genome shotgun (WGS) entry which is preliminary data.</text>
</comment>
<dbReference type="Gene3D" id="2.130.10.10">
    <property type="entry name" value="YVTN repeat-like/Quinoprotein amine dehydrogenase"/>
    <property type="match status" value="1"/>
</dbReference>
<sequence length="457" mass="48382">MMHTRLIIAGTVAAVSVAAAVVVVTQDRTTTVKRITDASASAPGVAWTLDAADSGLDGARFADPRAGSMYPYAAGSIRIDDHLLTIAAVVDSEGPSTEARLMSIDTASGALEWSVPATDLQSCAEQPIDDRLVCITPSYAEDPTLRTFDLATGESTDHGDTSDTFAMTVSDGHVYTTSGNLEDADVTVHRGTVDDLSADWTAPLQAWAGWEDQYADQLTVADGTGHFDVGGGFSTFDPETGDQIWASDVLDDCLSGSYRTLGDVSVGSRLDCDSYEPLGGIAYSRTGEILAQSTRDVSTYLTIDEPTDTSVPFVLGDTAYDRRTGEKRWSSQQLIIDRPADEYNEASTYGALQSVIGDVGVLSGERSMIGLDMNTGEQLWETESFSPVGTDGDMMIAVRESDLVAVDLHSGDEVWTAPLENFREGKRLSPESMVGGGGGAQILQSGATIVSLVPLPS</sequence>
<dbReference type="InterPro" id="IPR015943">
    <property type="entry name" value="WD40/YVTN_repeat-like_dom_sf"/>
</dbReference>
<reference evidence="3 4" key="1">
    <citation type="submission" date="2021-01" db="EMBL/GenBank/DDBJ databases">
        <title>Genomics of switchgrass bacterial isolates.</title>
        <authorList>
            <person name="Shade A."/>
        </authorList>
    </citation>
    <scope>NUCLEOTIDE SEQUENCE [LARGE SCALE GENOMIC DNA]</scope>
    <source>
        <strain evidence="3 4">PvP111</strain>
    </source>
</reference>
<feature type="chain" id="PRO_5046227802" evidence="1">
    <location>
        <begin position="21"/>
        <end position="457"/>
    </location>
</feature>
<dbReference type="SUPFAM" id="SSF50998">
    <property type="entry name" value="Quinoprotein alcohol dehydrogenase-like"/>
    <property type="match status" value="1"/>
</dbReference>
<evidence type="ECO:0000313" key="3">
    <source>
        <dbReference type="EMBL" id="MBM7415801.1"/>
    </source>
</evidence>
<feature type="signal peptide" evidence="1">
    <location>
        <begin position="1"/>
        <end position="20"/>
    </location>
</feature>
<proteinExistence type="predicted"/>
<dbReference type="Gene3D" id="2.40.10.480">
    <property type="match status" value="1"/>
</dbReference>
<evidence type="ECO:0000313" key="4">
    <source>
        <dbReference type="Proteomes" id="UP000703038"/>
    </source>
</evidence>
<protein>
    <submittedName>
        <fullName evidence="3">Outer membrane protein assembly factor BamB</fullName>
    </submittedName>
</protein>
<accession>A0ABS2KWY4</accession>
<evidence type="ECO:0000259" key="2">
    <source>
        <dbReference type="Pfam" id="PF13360"/>
    </source>
</evidence>
<dbReference type="PANTHER" id="PTHR34512:SF30">
    <property type="entry name" value="OUTER MEMBRANE PROTEIN ASSEMBLY FACTOR BAMB"/>
    <property type="match status" value="1"/>
</dbReference>
<keyword evidence="1" id="KW-0732">Signal</keyword>
<name>A0ABS2KWY4_9NOCA</name>
<gene>
    <name evidence="3" type="ORF">JOE42_002534</name>
</gene>
<dbReference type="EMBL" id="JAFBBK010000001">
    <property type="protein sequence ID" value="MBM7415801.1"/>
    <property type="molecule type" value="Genomic_DNA"/>
</dbReference>
<organism evidence="3 4">
    <name type="scientific">Rhodococcoides corynebacterioides</name>
    <dbReference type="NCBI Taxonomy" id="53972"/>
    <lineage>
        <taxon>Bacteria</taxon>
        <taxon>Bacillati</taxon>
        <taxon>Actinomycetota</taxon>
        <taxon>Actinomycetes</taxon>
        <taxon>Mycobacteriales</taxon>
        <taxon>Nocardiaceae</taxon>
        <taxon>Rhodococcoides</taxon>
    </lineage>
</organism>
<dbReference type="PANTHER" id="PTHR34512">
    <property type="entry name" value="CELL SURFACE PROTEIN"/>
    <property type="match status" value="1"/>
</dbReference>
<dbReference type="Proteomes" id="UP000703038">
    <property type="component" value="Unassembled WGS sequence"/>
</dbReference>
<feature type="domain" description="Pyrrolo-quinoline quinone repeat" evidence="2">
    <location>
        <begin position="318"/>
        <end position="451"/>
    </location>
</feature>
<evidence type="ECO:0000256" key="1">
    <source>
        <dbReference type="SAM" id="SignalP"/>
    </source>
</evidence>
<dbReference type="Pfam" id="PF13360">
    <property type="entry name" value="PQQ_2"/>
    <property type="match status" value="1"/>
</dbReference>
<dbReference type="InterPro" id="IPR011047">
    <property type="entry name" value="Quinoprotein_ADH-like_sf"/>
</dbReference>
<keyword evidence="4" id="KW-1185">Reference proteome</keyword>